<comment type="caution">
    <text evidence="2">The sequence shown here is derived from an EMBL/GenBank/DDBJ whole genome shotgun (WGS) entry which is preliminary data.</text>
</comment>
<protein>
    <submittedName>
        <fullName evidence="2">Putative regulator of Ras-like GTPase activity (Roadblock/LC7/MglB family)</fullName>
    </submittedName>
</protein>
<organism evidence="2 3">
    <name type="scientific">Nonomuraea jabiensis</name>
    <dbReference type="NCBI Taxonomy" id="882448"/>
    <lineage>
        <taxon>Bacteria</taxon>
        <taxon>Bacillati</taxon>
        <taxon>Actinomycetota</taxon>
        <taxon>Actinomycetes</taxon>
        <taxon>Streptosporangiales</taxon>
        <taxon>Streptosporangiaceae</taxon>
        <taxon>Nonomuraea</taxon>
    </lineage>
</organism>
<evidence type="ECO:0000313" key="3">
    <source>
        <dbReference type="Proteomes" id="UP000579153"/>
    </source>
</evidence>
<dbReference type="Gene3D" id="3.30.450.30">
    <property type="entry name" value="Dynein light chain 2a, cytoplasmic"/>
    <property type="match status" value="1"/>
</dbReference>
<dbReference type="Proteomes" id="UP000579153">
    <property type="component" value="Unassembled WGS sequence"/>
</dbReference>
<dbReference type="Pfam" id="PF03259">
    <property type="entry name" value="Robl_LC7"/>
    <property type="match status" value="1"/>
</dbReference>
<dbReference type="InterPro" id="IPR004942">
    <property type="entry name" value="Roadblock/LAMTOR2_dom"/>
</dbReference>
<gene>
    <name evidence="2" type="ORF">HD596_002755</name>
</gene>
<name>A0A7W9G2D3_9ACTN</name>
<evidence type="ECO:0000259" key="1">
    <source>
        <dbReference type="SMART" id="SM00960"/>
    </source>
</evidence>
<sequence length="141" mass="14908">MNDVSYMAYEVDWLISEFVGIIPGVVHVVLFSADGLPLATSSGFPVDRAGRLAAITSGLVGLSVATSCALDGGEVVRSMVEMENGMMLTTMSIGESACLAVLAEPDCDAALVAYHMTLMADRACQVLTPAVREHLRTSQIR</sequence>
<proteinExistence type="predicted"/>
<evidence type="ECO:0000313" key="2">
    <source>
        <dbReference type="EMBL" id="MBB5775999.1"/>
    </source>
</evidence>
<accession>A0A7W9G2D3</accession>
<dbReference type="InterPro" id="IPR053141">
    <property type="entry name" value="Mycobact_SerProt_Inhib_Rv3364c"/>
</dbReference>
<feature type="domain" description="Roadblock/LAMTOR2" evidence="1">
    <location>
        <begin position="12"/>
        <end position="103"/>
    </location>
</feature>
<dbReference type="AlphaFoldDB" id="A0A7W9G2D3"/>
<reference evidence="2 3" key="1">
    <citation type="submission" date="2020-08" db="EMBL/GenBank/DDBJ databases">
        <title>Sequencing the genomes of 1000 actinobacteria strains.</title>
        <authorList>
            <person name="Klenk H.-P."/>
        </authorList>
    </citation>
    <scope>NUCLEOTIDE SEQUENCE [LARGE SCALE GENOMIC DNA]</scope>
    <source>
        <strain evidence="2 3">DSM 45507</strain>
    </source>
</reference>
<dbReference type="SUPFAM" id="SSF103196">
    <property type="entry name" value="Roadblock/LC7 domain"/>
    <property type="match status" value="1"/>
</dbReference>
<keyword evidence="3" id="KW-1185">Reference proteome</keyword>
<dbReference type="EMBL" id="JACHMB010000001">
    <property type="protein sequence ID" value="MBB5775999.1"/>
    <property type="molecule type" value="Genomic_DNA"/>
</dbReference>
<dbReference type="PANTHER" id="PTHR36222:SF1">
    <property type="entry name" value="SERINE PROTEASE INHIBITOR RV3364C"/>
    <property type="match status" value="1"/>
</dbReference>
<dbReference type="RefSeq" id="WP_185069594.1">
    <property type="nucleotide sequence ID" value="NZ_JACHMB010000001.1"/>
</dbReference>
<dbReference type="SMART" id="SM00960">
    <property type="entry name" value="Robl_LC7"/>
    <property type="match status" value="1"/>
</dbReference>
<dbReference type="PANTHER" id="PTHR36222">
    <property type="entry name" value="SERINE PROTEASE INHIBITOR RV3364C"/>
    <property type="match status" value="1"/>
</dbReference>